<dbReference type="RefSeq" id="WP_142608025.1">
    <property type="nucleotide sequence ID" value="NZ_VDGG01000030.1"/>
</dbReference>
<dbReference type="SUPFAM" id="SSF46785">
    <property type="entry name" value="Winged helix' DNA-binding domain"/>
    <property type="match status" value="1"/>
</dbReference>
<keyword evidence="4" id="KW-0804">Transcription</keyword>
<comment type="similarity">
    <text evidence="1">Belongs to the LysR transcriptional regulatory family.</text>
</comment>
<dbReference type="EMBL" id="VDGG01000030">
    <property type="protein sequence ID" value="TQR11652.1"/>
    <property type="molecule type" value="Genomic_DNA"/>
</dbReference>
<keyword evidence="7" id="KW-1185">Reference proteome</keyword>
<evidence type="ECO:0000256" key="2">
    <source>
        <dbReference type="ARBA" id="ARBA00023015"/>
    </source>
</evidence>
<dbReference type="Gene3D" id="3.40.190.290">
    <property type="match status" value="1"/>
</dbReference>
<keyword evidence="2" id="KW-0805">Transcription regulation</keyword>
<proteinExistence type="inferred from homology"/>
<dbReference type="SUPFAM" id="SSF53850">
    <property type="entry name" value="Periplasmic binding protein-like II"/>
    <property type="match status" value="1"/>
</dbReference>
<accession>A0A544T2G3</accession>
<dbReference type="Gene3D" id="1.10.10.10">
    <property type="entry name" value="Winged helix-like DNA-binding domain superfamily/Winged helix DNA-binding domain"/>
    <property type="match status" value="1"/>
</dbReference>
<evidence type="ECO:0000313" key="6">
    <source>
        <dbReference type="EMBL" id="TQR11652.1"/>
    </source>
</evidence>
<evidence type="ECO:0000256" key="1">
    <source>
        <dbReference type="ARBA" id="ARBA00009437"/>
    </source>
</evidence>
<dbReference type="PANTHER" id="PTHR30126">
    <property type="entry name" value="HTH-TYPE TRANSCRIPTIONAL REGULATOR"/>
    <property type="match status" value="1"/>
</dbReference>
<evidence type="ECO:0000313" key="7">
    <source>
        <dbReference type="Proteomes" id="UP000318937"/>
    </source>
</evidence>
<protein>
    <submittedName>
        <fullName evidence="6">LysR family transcriptional regulator</fullName>
    </submittedName>
</protein>
<name>A0A544T2G3_9BACI</name>
<dbReference type="GO" id="GO:0003700">
    <property type="term" value="F:DNA-binding transcription factor activity"/>
    <property type="evidence" value="ECO:0007669"/>
    <property type="project" value="InterPro"/>
</dbReference>
<evidence type="ECO:0000259" key="5">
    <source>
        <dbReference type="PROSITE" id="PS50931"/>
    </source>
</evidence>
<sequence>MENKQLITFKVAAETLNFTQTAKMLNFAQSSVTAQMKSLEAELGTPLFERLGKRLILTEAGRKFQLYADRMIKLNEEAKMAVSGDEELSGTLTIGAQESQCTYRLPPILMEFKKQYPSVKVIFKPAHSDEMARKELQEGLLDIAFIMDTSKPGDALRIECLTQEKIKMVVSPDHPLLTKSEVSPKDLEHETFLLTESGCSYRTLLEDSFRSVEVYPKNKFEFGSIEAIKQCVIAGLGIAVLPEMAVEADIRSGKMKELAWINTLSPIFTQIAWHKDKWMTPPLQAFIELTHETFKTNKNDLSDFI</sequence>
<reference evidence="6 7" key="1">
    <citation type="submission" date="2019-05" db="EMBL/GenBank/DDBJ databases">
        <title>Psychrobacillus vulpis sp. nov., a new species isolated from feces of a red fox that inhabits in The Tablas de Daimiel Natural Park, Albacete, Spain.</title>
        <authorList>
            <person name="Rodriguez M."/>
            <person name="Reina J.C."/>
            <person name="Bejar V."/>
            <person name="Llamas I."/>
        </authorList>
    </citation>
    <scope>NUCLEOTIDE SEQUENCE [LARGE SCALE GENOMIC DNA]</scope>
    <source>
        <strain evidence="6 7">NHI-2</strain>
    </source>
</reference>
<dbReference type="PRINTS" id="PR00039">
    <property type="entry name" value="HTHLYSR"/>
</dbReference>
<dbReference type="PANTHER" id="PTHR30126:SF100">
    <property type="entry name" value="LYSR-FAMILY TRANSCRIPTIONAL REGULATOR"/>
    <property type="match status" value="1"/>
</dbReference>
<keyword evidence="3" id="KW-0238">DNA-binding</keyword>
<evidence type="ECO:0000256" key="4">
    <source>
        <dbReference type="ARBA" id="ARBA00023163"/>
    </source>
</evidence>
<dbReference type="GO" id="GO:0000976">
    <property type="term" value="F:transcription cis-regulatory region binding"/>
    <property type="evidence" value="ECO:0007669"/>
    <property type="project" value="TreeGrafter"/>
</dbReference>
<dbReference type="Pfam" id="PF03466">
    <property type="entry name" value="LysR_substrate"/>
    <property type="match status" value="1"/>
</dbReference>
<dbReference type="InterPro" id="IPR000847">
    <property type="entry name" value="LysR_HTH_N"/>
</dbReference>
<dbReference type="AlphaFoldDB" id="A0A544T2G3"/>
<dbReference type="InterPro" id="IPR005119">
    <property type="entry name" value="LysR_subst-bd"/>
</dbReference>
<dbReference type="CDD" id="cd05466">
    <property type="entry name" value="PBP2_LTTR_substrate"/>
    <property type="match status" value="1"/>
</dbReference>
<dbReference type="Proteomes" id="UP000318937">
    <property type="component" value="Unassembled WGS sequence"/>
</dbReference>
<dbReference type="Pfam" id="PF00126">
    <property type="entry name" value="HTH_1"/>
    <property type="match status" value="1"/>
</dbReference>
<dbReference type="PROSITE" id="PS50931">
    <property type="entry name" value="HTH_LYSR"/>
    <property type="match status" value="1"/>
</dbReference>
<feature type="domain" description="HTH lysR-type" evidence="5">
    <location>
        <begin position="1"/>
        <end position="58"/>
    </location>
</feature>
<gene>
    <name evidence="6" type="ORF">FG383_14055</name>
</gene>
<organism evidence="6 7">
    <name type="scientific">Psychrobacillus soli</name>
    <dbReference type="NCBI Taxonomy" id="1543965"/>
    <lineage>
        <taxon>Bacteria</taxon>
        <taxon>Bacillati</taxon>
        <taxon>Bacillota</taxon>
        <taxon>Bacilli</taxon>
        <taxon>Bacillales</taxon>
        <taxon>Bacillaceae</taxon>
        <taxon>Psychrobacillus</taxon>
    </lineage>
</organism>
<comment type="caution">
    <text evidence="6">The sequence shown here is derived from an EMBL/GenBank/DDBJ whole genome shotgun (WGS) entry which is preliminary data.</text>
</comment>
<evidence type="ECO:0000256" key="3">
    <source>
        <dbReference type="ARBA" id="ARBA00023125"/>
    </source>
</evidence>
<dbReference type="InterPro" id="IPR036388">
    <property type="entry name" value="WH-like_DNA-bd_sf"/>
</dbReference>
<dbReference type="InterPro" id="IPR036390">
    <property type="entry name" value="WH_DNA-bd_sf"/>
</dbReference>
<dbReference type="OrthoDB" id="9803735at2"/>